<sequence length="1099" mass="123997">MMPSHGASSTPCQSNYVIEANKYQYSSNDNVQITVRGATSSNRFKGVLLVAKDSSDKNILGHWSSTDTSVSIVSCNDTFSNGITHTSSDYKSQIQATWHSPSTATQGNINPEPMNSLTNPLHRLARDVAATSKVANTSVPSMNTTSSTLILNWTYVNGTTTVAMLTNNLLNYQWVAVGLSLDNRMGNDHVFACQRLSDDTILLQRFINPDGHAATTMVTADSNLGGIFQVNSLSFNNGIIYCEFSLSNFTVPAGRRRKRSVTLLSQSTPYQILVAVGPLAGSNSLVQHSWTTVLSQTMQLDQSGTISLAISGGSVNLLRAHGIIMLFTWMLLVSTGIIIARYFKQSLPTHKLCGKAIWFAIHRFVMICSVLMTAVGFLLIVIYKKGHWTSQSLSREFAHSIIGLIVCIATVIQPGMALFRCHPDHRRRFIFNYAHAMLGTTALILAITAIMLSTFFISFNSVLNNYYGVVVAWLLSVFFIVITFECIELFARKNWPPFNNKTINRKTMATITRRKPQLSSTTGSSGTRSESAGNSTSQSNQDDRDKDDERENDDDKETRLTLMEEVLLLGLKDREGYTSFWNDCISSGLRGCILTELGFRGRVELEKTGARRKTLSNRKVMLLDDTATGDVLLDEALRHIKETQPQETVQSWIEYLSGECWNPLKLKYQLRNVRERLAKNLVDKGICSTEKQNFFLFDMTTHPLNDNVHKIKLIKKIQDSVLSRWPNDPRRMDKRILALIYLAHSSDVLENAFTSLSDEDYEVAMKHVRELLDLDPDQESSIQLGTRMAEPESTEIPTHHKCRNCGEPCDKSTYSDTCINAKYTRTGTRDQPAIIRTIVPNDKVRWSASFNYEPVEFTSEKVRTSTKEYVDRDPRHDLTVDIPWNSDDRLCDRRSYYGPYKIIGRVPQNPCGRTGITGRGHLGHFGPNHAADPIVTRWKRDKNGVKVLHRRSRKPILQFVCIVRNDTREYAIPGGMADKKEKVTDTLQREFHEEVLNFPDMDQDGKEALVNTIKNIFENGGTRIYCGYVDDPRNTDNSWMETTVYNFHDEYNEHLALINVHAGDDAAKAFWQDIDSQLSLFASHTDFVKRVTILHKAHW</sequence>
<comment type="subcellular location">
    <subcellularLocation>
        <location evidence="3">Golgi apparatus membrane</location>
        <topology evidence="3">Peripheral membrane protein</topology>
        <orientation evidence="3">Cytoplasmic side</orientation>
    </subcellularLocation>
    <subcellularLocation>
        <location evidence="2">Membrane</location>
        <topology evidence="2">Multi-pass membrane protein</topology>
    </subcellularLocation>
</comment>
<dbReference type="PROSITE" id="PS51019">
    <property type="entry name" value="REELIN"/>
    <property type="match status" value="1"/>
</dbReference>
<organism evidence="21 22">
    <name type="scientific">Rotaria magnacalcarata</name>
    <dbReference type="NCBI Taxonomy" id="392030"/>
    <lineage>
        <taxon>Eukaryota</taxon>
        <taxon>Metazoa</taxon>
        <taxon>Spiralia</taxon>
        <taxon>Gnathifera</taxon>
        <taxon>Rotifera</taxon>
        <taxon>Eurotatoria</taxon>
        <taxon>Bdelloidea</taxon>
        <taxon>Philodinida</taxon>
        <taxon>Philodinidae</taxon>
        <taxon>Rotaria</taxon>
    </lineage>
</organism>
<dbReference type="CDD" id="cd03670">
    <property type="entry name" value="NUDIX_ADPRase_Nudt9"/>
    <property type="match status" value="1"/>
</dbReference>
<comment type="similarity">
    <text evidence="4">Belongs to the GOLPH3/VPS74 family.</text>
</comment>
<feature type="domain" description="Cytochrome b561" evidence="18">
    <location>
        <begin position="282"/>
        <end position="491"/>
    </location>
</feature>
<dbReference type="CDD" id="cd08760">
    <property type="entry name" value="Cyt_b561_FRRS1_like"/>
    <property type="match status" value="1"/>
</dbReference>
<dbReference type="InterPro" id="IPR008628">
    <property type="entry name" value="GPP34-like"/>
</dbReference>
<feature type="domain" description="Reelin" evidence="19">
    <location>
        <begin position="1"/>
        <end position="147"/>
    </location>
</feature>
<evidence type="ECO:0000256" key="3">
    <source>
        <dbReference type="ARBA" id="ARBA00004255"/>
    </source>
</evidence>
<accession>A0A8S2JZN0</accession>
<keyword evidence="6" id="KW-0813">Transport</keyword>
<dbReference type="GO" id="GO:0005802">
    <property type="term" value="C:trans-Golgi network"/>
    <property type="evidence" value="ECO:0007669"/>
    <property type="project" value="TreeGrafter"/>
</dbReference>
<proteinExistence type="inferred from homology"/>
<dbReference type="InterPro" id="IPR042307">
    <property type="entry name" value="Reeler_sf"/>
</dbReference>
<dbReference type="CDD" id="cd08544">
    <property type="entry name" value="Reeler"/>
    <property type="match status" value="1"/>
</dbReference>
<feature type="transmembrane region" description="Helical" evidence="16">
    <location>
        <begin position="398"/>
        <end position="419"/>
    </location>
</feature>
<evidence type="ECO:0000256" key="15">
    <source>
        <dbReference type="SAM" id="MobiDB-lite"/>
    </source>
</evidence>
<evidence type="ECO:0000256" key="16">
    <source>
        <dbReference type="SAM" id="Phobius"/>
    </source>
</evidence>
<keyword evidence="10" id="KW-0408">Iron</keyword>
<dbReference type="InterPro" id="IPR015797">
    <property type="entry name" value="NUDIX_hydrolase-like_dom_sf"/>
</dbReference>
<evidence type="ECO:0000256" key="9">
    <source>
        <dbReference type="ARBA" id="ARBA00022989"/>
    </source>
</evidence>
<dbReference type="PANTHER" id="PTHR12704">
    <property type="entry name" value="TRANS-GOLGI PROTEIN GMX33"/>
    <property type="match status" value="1"/>
</dbReference>
<keyword evidence="13 16" id="KW-0472">Membrane</keyword>
<evidence type="ECO:0000259" key="17">
    <source>
        <dbReference type="PROSITE" id="PS50836"/>
    </source>
</evidence>
<dbReference type="Gene3D" id="1.10.3630.10">
    <property type="entry name" value="yeast vps74-n-term truncation variant domain like"/>
    <property type="match status" value="1"/>
</dbReference>
<dbReference type="Pfam" id="PF02014">
    <property type="entry name" value="Reeler"/>
    <property type="match status" value="1"/>
</dbReference>
<feature type="compositionally biased region" description="Low complexity" evidence="15">
    <location>
        <begin position="519"/>
        <end position="540"/>
    </location>
</feature>
<evidence type="ECO:0000256" key="5">
    <source>
        <dbReference type="ARBA" id="ARBA00009195"/>
    </source>
</evidence>
<dbReference type="GO" id="GO:0070273">
    <property type="term" value="F:phosphatidylinositol-4-phosphate binding"/>
    <property type="evidence" value="ECO:0007669"/>
    <property type="project" value="InterPro"/>
</dbReference>
<dbReference type="GO" id="GO:0000139">
    <property type="term" value="C:Golgi membrane"/>
    <property type="evidence" value="ECO:0007669"/>
    <property type="project" value="UniProtKB-SubCell"/>
</dbReference>
<keyword evidence="9 16" id="KW-1133">Transmembrane helix</keyword>
<dbReference type="Gene3D" id="1.20.120.1770">
    <property type="match status" value="1"/>
</dbReference>
<name>A0A8S2JZN0_9BILA</name>
<evidence type="ECO:0000256" key="4">
    <source>
        <dbReference type="ARBA" id="ARBA00007284"/>
    </source>
</evidence>
<feature type="domain" description="DOMON" evidence="17">
    <location>
        <begin position="147"/>
        <end position="277"/>
    </location>
</feature>
<dbReference type="PROSITE" id="PS50836">
    <property type="entry name" value="DOMON"/>
    <property type="match status" value="1"/>
</dbReference>
<evidence type="ECO:0000259" key="19">
    <source>
        <dbReference type="PROSITE" id="PS51019"/>
    </source>
</evidence>
<feature type="transmembrane region" description="Helical" evidence="16">
    <location>
        <begin position="323"/>
        <end position="343"/>
    </location>
</feature>
<dbReference type="Pfam" id="PF03188">
    <property type="entry name" value="Cytochrom_B561"/>
    <property type="match status" value="1"/>
</dbReference>
<evidence type="ECO:0000259" key="18">
    <source>
        <dbReference type="PROSITE" id="PS50939"/>
    </source>
</evidence>
<dbReference type="AlphaFoldDB" id="A0A8S2JZN0"/>
<dbReference type="Pfam" id="PF05719">
    <property type="entry name" value="GPP34"/>
    <property type="match status" value="1"/>
</dbReference>
<dbReference type="PROSITE" id="PS50939">
    <property type="entry name" value="CYTOCHROME_B561"/>
    <property type="match status" value="1"/>
</dbReference>
<dbReference type="InterPro" id="IPR000086">
    <property type="entry name" value="NUDIX_hydrolase_dom"/>
</dbReference>
<dbReference type="FunFam" id="1.10.3630.10:FF:000004">
    <property type="entry name" value="Probable VPS74-protein involved in protein-vacuolar targeting"/>
    <property type="match status" value="1"/>
</dbReference>
<dbReference type="GO" id="GO:0043001">
    <property type="term" value="P:Golgi to plasma membrane protein transport"/>
    <property type="evidence" value="ECO:0007669"/>
    <property type="project" value="TreeGrafter"/>
</dbReference>
<dbReference type="GO" id="GO:0031985">
    <property type="term" value="C:Golgi cisterna"/>
    <property type="evidence" value="ECO:0007669"/>
    <property type="project" value="TreeGrafter"/>
</dbReference>
<evidence type="ECO:0000256" key="10">
    <source>
        <dbReference type="ARBA" id="ARBA00023004"/>
    </source>
</evidence>
<dbReference type="GO" id="GO:0007030">
    <property type="term" value="P:Golgi organization"/>
    <property type="evidence" value="ECO:0007669"/>
    <property type="project" value="TreeGrafter"/>
</dbReference>
<dbReference type="GO" id="GO:0048194">
    <property type="term" value="P:Golgi vesicle budding"/>
    <property type="evidence" value="ECO:0007669"/>
    <property type="project" value="TreeGrafter"/>
</dbReference>
<feature type="transmembrane region" description="Helical" evidence="16">
    <location>
        <begin position="431"/>
        <end position="459"/>
    </location>
</feature>
<dbReference type="SUPFAM" id="SSF55811">
    <property type="entry name" value="Nudix"/>
    <property type="match status" value="1"/>
</dbReference>
<dbReference type="EMBL" id="CAJOBH010001047">
    <property type="protein sequence ID" value="CAF3832600.1"/>
    <property type="molecule type" value="Genomic_DNA"/>
</dbReference>
<dbReference type="PANTHER" id="PTHR12704:SF2">
    <property type="entry name" value="GOLGI PHOSPHOPROTEIN 3 HOMOLOG SAURON"/>
    <property type="match status" value="1"/>
</dbReference>
<reference evidence="21" key="1">
    <citation type="submission" date="2021-02" db="EMBL/GenBank/DDBJ databases">
        <authorList>
            <person name="Nowell W R."/>
        </authorList>
    </citation>
    <scope>NUCLEOTIDE SEQUENCE</scope>
</reference>
<gene>
    <name evidence="21" type="ORF">BYL167_LOCUS4794</name>
</gene>
<keyword evidence="11" id="KW-0333">Golgi apparatus</keyword>
<keyword evidence="12" id="KW-0446">Lipid-binding</keyword>
<dbReference type="InterPro" id="IPR038261">
    <property type="entry name" value="GPP34-like_sf"/>
</dbReference>
<evidence type="ECO:0008006" key="23">
    <source>
        <dbReference type="Google" id="ProtNLM"/>
    </source>
</evidence>
<evidence type="ECO:0000256" key="14">
    <source>
        <dbReference type="ARBA" id="ARBA00023180"/>
    </source>
</evidence>
<evidence type="ECO:0000256" key="8">
    <source>
        <dbReference type="ARBA" id="ARBA00022982"/>
    </source>
</evidence>
<dbReference type="InterPro" id="IPR005018">
    <property type="entry name" value="DOMON_domain"/>
</dbReference>
<evidence type="ECO:0000313" key="22">
    <source>
        <dbReference type="Proteomes" id="UP000681967"/>
    </source>
</evidence>
<dbReference type="Gene3D" id="3.90.79.10">
    <property type="entry name" value="Nucleoside Triphosphate Pyrophosphohydrolase"/>
    <property type="match status" value="1"/>
</dbReference>
<dbReference type="SMART" id="SM00665">
    <property type="entry name" value="B561"/>
    <property type="match status" value="1"/>
</dbReference>
<dbReference type="InterPro" id="IPR006593">
    <property type="entry name" value="Cyt_b561/ferric_Rdtase_TM"/>
</dbReference>
<comment type="caution">
    <text evidence="21">The sequence shown here is derived from an EMBL/GenBank/DDBJ whole genome shotgun (WGS) entry which is preliminary data.</text>
</comment>
<dbReference type="Proteomes" id="UP000681967">
    <property type="component" value="Unassembled WGS sequence"/>
</dbReference>
<evidence type="ECO:0000256" key="13">
    <source>
        <dbReference type="ARBA" id="ARBA00023136"/>
    </source>
</evidence>
<keyword evidence="8" id="KW-0249">Electron transport</keyword>
<evidence type="ECO:0000256" key="1">
    <source>
        <dbReference type="ARBA" id="ARBA00001970"/>
    </source>
</evidence>
<feature type="transmembrane region" description="Helical" evidence="16">
    <location>
        <begin position="465"/>
        <end position="491"/>
    </location>
</feature>
<dbReference type="GO" id="GO:0005829">
    <property type="term" value="C:cytosol"/>
    <property type="evidence" value="ECO:0007669"/>
    <property type="project" value="TreeGrafter"/>
</dbReference>
<evidence type="ECO:0000259" key="20">
    <source>
        <dbReference type="PROSITE" id="PS51462"/>
    </source>
</evidence>
<comment type="cofactor">
    <cofactor evidence="1">
        <name>heme b</name>
        <dbReference type="ChEBI" id="CHEBI:60344"/>
    </cofactor>
</comment>
<evidence type="ECO:0000256" key="6">
    <source>
        <dbReference type="ARBA" id="ARBA00022448"/>
    </source>
</evidence>
<dbReference type="Gene3D" id="2.60.40.4060">
    <property type="entry name" value="Reeler domain"/>
    <property type="match status" value="1"/>
</dbReference>
<dbReference type="Pfam" id="PF25969">
    <property type="entry name" value="NUDT9_N"/>
    <property type="match status" value="1"/>
</dbReference>
<comment type="similarity">
    <text evidence="5">Belongs to the FRRS1 family.</text>
</comment>
<evidence type="ECO:0000256" key="11">
    <source>
        <dbReference type="ARBA" id="ARBA00023034"/>
    </source>
</evidence>
<protein>
    <recommendedName>
        <fullName evidence="23">Nudix hydrolase domain-containing protein</fullName>
    </recommendedName>
</protein>
<feature type="region of interest" description="Disordered" evidence="15">
    <location>
        <begin position="512"/>
        <end position="556"/>
    </location>
</feature>
<dbReference type="Pfam" id="PF03351">
    <property type="entry name" value="DOMON"/>
    <property type="match status" value="1"/>
</dbReference>
<keyword evidence="14" id="KW-0325">Glycoprotein</keyword>
<feature type="domain" description="Nudix hydrolase" evidence="20">
    <location>
        <begin position="927"/>
        <end position="1094"/>
    </location>
</feature>
<keyword evidence="7 16" id="KW-0812">Transmembrane</keyword>
<evidence type="ECO:0000256" key="12">
    <source>
        <dbReference type="ARBA" id="ARBA00023121"/>
    </source>
</evidence>
<dbReference type="PROSITE" id="PS51462">
    <property type="entry name" value="NUDIX"/>
    <property type="match status" value="1"/>
</dbReference>
<evidence type="ECO:0000256" key="7">
    <source>
        <dbReference type="ARBA" id="ARBA00022692"/>
    </source>
</evidence>
<feature type="transmembrane region" description="Helical" evidence="16">
    <location>
        <begin position="364"/>
        <end position="383"/>
    </location>
</feature>
<dbReference type="InterPro" id="IPR002861">
    <property type="entry name" value="Reeler_dom"/>
</dbReference>
<dbReference type="GO" id="GO:0006890">
    <property type="term" value="P:retrograde vesicle-mediated transport, Golgi to endoplasmic reticulum"/>
    <property type="evidence" value="ECO:0007669"/>
    <property type="project" value="TreeGrafter"/>
</dbReference>
<evidence type="ECO:0000256" key="2">
    <source>
        <dbReference type="ARBA" id="ARBA00004141"/>
    </source>
</evidence>
<evidence type="ECO:0000313" key="21">
    <source>
        <dbReference type="EMBL" id="CAF3832600.1"/>
    </source>
</evidence>